<dbReference type="CDD" id="cd00161">
    <property type="entry name" value="beta-trefoil_Ricin-like"/>
    <property type="match status" value="1"/>
</dbReference>
<dbReference type="InterPro" id="IPR000772">
    <property type="entry name" value="Ricin_B_lectin"/>
</dbReference>
<protein>
    <recommendedName>
        <fullName evidence="6">Ricin B lectin domain-containing protein</fullName>
    </recommendedName>
</protein>
<dbReference type="Pfam" id="PF14200">
    <property type="entry name" value="RicinB_lectin_2"/>
    <property type="match status" value="1"/>
</dbReference>
<dbReference type="PROSITE" id="PS50231">
    <property type="entry name" value="RICIN_B_LECTIN"/>
    <property type="match status" value="1"/>
</dbReference>
<evidence type="ECO:0000256" key="3">
    <source>
        <dbReference type="ARBA" id="ARBA00022801"/>
    </source>
</evidence>
<evidence type="ECO:0000256" key="5">
    <source>
        <dbReference type="RuleBase" id="RU361187"/>
    </source>
</evidence>
<comment type="pathway">
    <text evidence="1">Glycan metabolism; L-arabinan degradation.</text>
</comment>
<accession>A0A402D4X6</accession>
<dbReference type="RefSeq" id="WP_165864606.1">
    <property type="nucleotide sequence ID" value="NZ_AP025739.1"/>
</dbReference>
<name>A0A402D4X6_9BACT</name>
<comment type="similarity">
    <text evidence="2 5">Belongs to the glycosyl hydrolase 43 family.</text>
</comment>
<evidence type="ECO:0000259" key="6">
    <source>
        <dbReference type="Pfam" id="PF14200"/>
    </source>
</evidence>
<reference evidence="7 8" key="1">
    <citation type="journal article" date="2019" name="Int. J. Syst. Evol. Microbiol.">
        <title>Capsulimonas corticalis gen. nov., sp. nov., an aerobic capsulated bacterium, of a novel bacterial order, Capsulimonadales ord. nov., of the class Armatimonadia of the phylum Armatimonadetes.</title>
        <authorList>
            <person name="Li J."/>
            <person name="Kudo C."/>
            <person name="Tonouchi A."/>
        </authorList>
    </citation>
    <scope>NUCLEOTIDE SEQUENCE [LARGE SCALE GENOMIC DNA]</scope>
    <source>
        <strain evidence="7 8">AX-7</strain>
    </source>
</reference>
<dbReference type="GO" id="GO:0005975">
    <property type="term" value="P:carbohydrate metabolic process"/>
    <property type="evidence" value="ECO:0007669"/>
    <property type="project" value="InterPro"/>
</dbReference>
<dbReference type="PANTHER" id="PTHR43301:SF3">
    <property type="entry name" value="ARABINAN ENDO-1,5-ALPHA-L-ARABINOSIDASE A-RELATED"/>
    <property type="match status" value="1"/>
</dbReference>
<evidence type="ECO:0000313" key="7">
    <source>
        <dbReference type="EMBL" id="BDI31924.1"/>
    </source>
</evidence>
<feature type="domain" description="Ricin B lectin" evidence="6">
    <location>
        <begin position="326"/>
        <end position="405"/>
    </location>
</feature>
<organism evidence="7 8">
    <name type="scientific">Capsulimonas corticalis</name>
    <dbReference type="NCBI Taxonomy" id="2219043"/>
    <lineage>
        <taxon>Bacteria</taxon>
        <taxon>Bacillati</taxon>
        <taxon>Armatimonadota</taxon>
        <taxon>Armatimonadia</taxon>
        <taxon>Capsulimonadales</taxon>
        <taxon>Capsulimonadaceae</taxon>
        <taxon>Capsulimonas</taxon>
    </lineage>
</organism>
<dbReference type="InterPro" id="IPR023296">
    <property type="entry name" value="Glyco_hydro_beta-prop_sf"/>
</dbReference>
<dbReference type="InterPro" id="IPR006710">
    <property type="entry name" value="Glyco_hydro_43"/>
</dbReference>
<dbReference type="InterPro" id="IPR050727">
    <property type="entry name" value="GH43_arabinanases"/>
</dbReference>
<dbReference type="SUPFAM" id="SSF50370">
    <property type="entry name" value="Ricin B-like lectins"/>
    <property type="match status" value="1"/>
</dbReference>
<dbReference type="AlphaFoldDB" id="A0A402D4X6"/>
<dbReference type="CDD" id="cd08998">
    <property type="entry name" value="GH43_Arb43a-like"/>
    <property type="match status" value="1"/>
</dbReference>
<keyword evidence="8" id="KW-1185">Reference proteome</keyword>
<evidence type="ECO:0000313" key="8">
    <source>
        <dbReference type="Proteomes" id="UP000287394"/>
    </source>
</evidence>
<evidence type="ECO:0000256" key="1">
    <source>
        <dbReference type="ARBA" id="ARBA00004834"/>
    </source>
</evidence>
<gene>
    <name evidence="7" type="ORF">CCAX7_39750</name>
</gene>
<dbReference type="Proteomes" id="UP000287394">
    <property type="component" value="Chromosome"/>
</dbReference>
<dbReference type="SUPFAM" id="SSF75005">
    <property type="entry name" value="Arabinanase/levansucrase/invertase"/>
    <property type="match status" value="1"/>
</dbReference>
<proteinExistence type="inferred from homology"/>
<dbReference type="EMBL" id="AP025739">
    <property type="protein sequence ID" value="BDI31924.1"/>
    <property type="molecule type" value="Genomic_DNA"/>
</dbReference>
<dbReference type="KEGG" id="ccot:CCAX7_39750"/>
<dbReference type="InterPro" id="IPR035992">
    <property type="entry name" value="Ricin_B-like_lectins"/>
</dbReference>
<sequence>MNAISGYVNEAIEGISRHCCGKSIRRAATVLVLLMTAAFACGGAWAMEGDDGIFDPSTIVKVGSTYHVFGDGQGITHKTSTDLVNWTTVSSIFGSGNGPSWIQSYVSGFSGYFWAPDLIYMGGKYYLYYSCSTFGSKVSVIGVATSSDLSTWTDQGVVVSSNSSSAYNAIDPSMFKDASGNYWITWGSWNNGIYDAQLNASTGKLLNSTKYNIVNISDAEASYMVYHGGYYYVFYNRGSCCNGTSSTYYVSVARSTSPSGGFTGNTVFIGSSSPCIGPGHFGYLNDGGAEYASYHYVDANSNGYPRLAVSHLTWSSGWPYMSPDWIANGTYKVTSQANGLAWDDWGCTGVSGQAVAQNTYTGLNCQQWVFHQLGWGIYEITCANGGLALDALNCSNANGTALDLYAYWAGTCQQYKIYRASDGSYVLATMNGSGNGTSVIDVPGSSSTKGLQLDLWAYNGGSNQKWYIAAP</sequence>
<dbReference type="Gene3D" id="2.115.10.20">
    <property type="entry name" value="Glycosyl hydrolase domain, family 43"/>
    <property type="match status" value="1"/>
</dbReference>
<dbReference type="Pfam" id="PF04616">
    <property type="entry name" value="Glyco_hydro_43"/>
    <property type="match status" value="1"/>
</dbReference>
<evidence type="ECO:0000256" key="4">
    <source>
        <dbReference type="ARBA" id="ARBA00023295"/>
    </source>
</evidence>
<dbReference type="Gene3D" id="2.80.10.50">
    <property type="match status" value="2"/>
</dbReference>
<evidence type="ECO:0000256" key="2">
    <source>
        <dbReference type="ARBA" id="ARBA00009865"/>
    </source>
</evidence>
<dbReference type="GO" id="GO:0004553">
    <property type="term" value="F:hydrolase activity, hydrolyzing O-glycosyl compounds"/>
    <property type="evidence" value="ECO:0007669"/>
    <property type="project" value="InterPro"/>
</dbReference>
<keyword evidence="3 5" id="KW-0378">Hydrolase</keyword>
<keyword evidence="4 5" id="KW-0326">Glycosidase</keyword>
<dbReference type="PANTHER" id="PTHR43301">
    <property type="entry name" value="ARABINAN ENDO-1,5-ALPHA-L-ARABINOSIDASE"/>
    <property type="match status" value="1"/>
</dbReference>